<dbReference type="Proteomes" id="UP000030649">
    <property type="component" value="Unassembled WGS sequence"/>
</dbReference>
<dbReference type="EMBL" id="KE356560">
    <property type="protein sequence ID" value="ERG91950.1"/>
    <property type="molecule type" value="Genomic_DNA"/>
</dbReference>
<proteinExistence type="predicted"/>
<reference evidence="1 2" key="1">
    <citation type="journal article" date="2013" name="PLoS ONE">
        <title>Assembly-driven community genomics of a hypersaline microbial ecosystem.</title>
        <authorList>
            <person name="Podell S."/>
            <person name="Ugalde J.A."/>
            <person name="Narasingarao P."/>
            <person name="Banfield J.F."/>
            <person name="Heidelberg K.B."/>
            <person name="Allen E.E."/>
        </authorList>
    </citation>
    <scope>NUCLEOTIDE SEQUENCE [LARGE SCALE GENOMIC DNA]</scope>
    <source>
        <strain evidence="2">J07HQW1</strain>
    </source>
</reference>
<gene>
    <name evidence="1" type="ORF">J07HQW1_01984</name>
</gene>
<sequence>MGNCYSTLSTEITGSGVCGRSDCDPPHYWRSPEQYCVGCVRPIHGKKIQDFDRDVTPEQFTLPTAEALAVTRDFELTQSDETQL</sequence>
<accession>U1N5Q9</accession>
<dbReference type="AlphaFoldDB" id="U1N5Q9"/>
<dbReference type="STRING" id="1238424.J07HQW1_01984"/>
<name>U1N5Q9_9EURY</name>
<evidence type="ECO:0000313" key="1">
    <source>
        <dbReference type="EMBL" id="ERG91950.1"/>
    </source>
</evidence>
<evidence type="ECO:0000313" key="2">
    <source>
        <dbReference type="Proteomes" id="UP000030649"/>
    </source>
</evidence>
<dbReference type="HOGENOM" id="CLU_2519692_0_0_2"/>
<protein>
    <submittedName>
        <fullName evidence="1">Uncharacterized protein</fullName>
    </submittedName>
</protein>
<organism evidence="1 2">
    <name type="scientific">Haloquadratum walsbyi J07HQW1</name>
    <dbReference type="NCBI Taxonomy" id="1238424"/>
    <lineage>
        <taxon>Archaea</taxon>
        <taxon>Methanobacteriati</taxon>
        <taxon>Methanobacteriota</taxon>
        <taxon>Stenosarchaea group</taxon>
        <taxon>Halobacteria</taxon>
        <taxon>Halobacteriales</taxon>
        <taxon>Haloferacaceae</taxon>
        <taxon>Haloquadratum</taxon>
    </lineage>
</organism>